<dbReference type="OrthoDB" id="126325at2759"/>
<evidence type="ECO:0000313" key="2">
    <source>
        <dbReference type="Proteomes" id="UP000237271"/>
    </source>
</evidence>
<keyword evidence="2" id="KW-1185">Reference proteome</keyword>
<reference evidence="1 2" key="1">
    <citation type="journal article" date="2017" name="Genome Biol. Evol.">
        <title>Phytophthora megakarya and P. palmivora, closely related causal agents of cacao black pod rot, underwent increases in genome sizes and gene numbers by different mechanisms.</title>
        <authorList>
            <person name="Ali S.S."/>
            <person name="Shao J."/>
            <person name="Lary D.J."/>
            <person name="Kronmiller B."/>
            <person name="Shen D."/>
            <person name="Strem M.D."/>
            <person name="Amoako-Attah I."/>
            <person name="Akrofi A.Y."/>
            <person name="Begoude B.A."/>
            <person name="Ten Hoopen G.M."/>
            <person name="Coulibaly K."/>
            <person name="Kebe B.I."/>
            <person name="Melnick R.L."/>
            <person name="Guiltinan M.J."/>
            <person name="Tyler B.M."/>
            <person name="Meinhardt L.W."/>
            <person name="Bailey B.A."/>
        </authorList>
    </citation>
    <scope>NUCLEOTIDE SEQUENCE [LARGE SCALE GENOMIC DNA]</scope>
    <source>
        <strain evidence="2">sbr112.9</strain>
    </source>
</reference>
<organism evidence="1 2">
    <name type="scientific">Phytophthora palmivora</name>
    <dbReference type="NCBI Taxonomy" id="4796"/>
    <lineage>
        <taxon>Eukaryota</taxon>
        <taxon>Sar</taxon>
        <taxon>Stramenopiles</taxon>
        <taxon>Oomycota</taxon>
        <taxon>Peronosporomycetes</taxon>
        <taxon>Peronosporales</taxon>
        <taxon>Peronosporaceae</taxon>
        <taxon>Phytophthora</taxon>
    </lineage>
</organism>
<name>A0A2P4Y011_9STRA</name>
<proteinExistence type="predicted"/>
<dbReference type="Proteomes" id="UP000237271">
    <property type="component" value="Unassembled WGS sequence"/>
</dbReference>
<protein>
    <submittedName>
        <fullName evidence="1">Uncharacterized protein</fullName>
    </submittedName>
</protein>
<evidence type="ECO:0000313" key="1">
    <source>
        <dbReference type="EMBL" id="POM71136.1"/>
    </source>
</evidence>
<dbReference type="EMBL" id="NCKW01006605">
    <property type="protein sequence ID" value="POM71136.1"/>
    <property type="molecule type" value="Genomic_DNA"/>
</dbReference>
<gene>
    <name evidence="1" type="ORF">PHPALM_12332</name>
</gene>
<sequence length="322" mass="35444">MSKSRSRQPLNYGKAHFQVDASDLLAARELGILREDVDIDCSDFSSPSYGVVYALRENIASSEFSSQKAVHSKCKDFAIKCGFQIFVKQTSMKGNNSGKTKFACKNLNGMQFFDHESAPEQLSCSFFINVHGKLGKWKITQANFAHNHLKLIGTSTAQCVEGSIPLPAKAKRNTTQIASKLMAMIEGEILPVHNGSTTTMTGTAIKKFLKSKGADVSASVVFRMKQAIDEKLHGDKRQLAGNWVKKSGEEGLVPKLLKTRNDRTIPAGMGLTACSISARLQFLDMFIHTELWFFLTELAHVSTGKMKTFPVSTQSAHLSTKD</sequence>
<accession>A0A2P4Y011</accession>
<dbReference type="AlphaFoldDB" id="A0A2P4Y011"/>
<comment type="caution">
    <text evidence="1">The sequence shown here is derived from an EMBL/GenBank/DDBJ whole genome shotgun (WGS) entry which is preliminary data.</text>
</comment>